<dbReference type="AlphaFoldDB" id="A0A8T3DE66"/>
<reference evidence="5" key="1">
    <citation type="submission" date="2021-01" db="EMBL/GenBank/DDBJ databases">
        <authorList>
            <person name="Zahm M."/>
            <person name="Roques C."/>
            <person name="Cabau C."/>
            <person name="Klopp C."/>
            <person name="Donnadieu C."/>
            <person name="Jouanno E."/>
            <person name="Lampietro C."/>
            <person name="Louis A."/>
            <person name="Herpin A."/>
            <person name="Echchiki A."/>
            <person name="Berthelot C."/>
            <person name="Parey E."/>
            <person name="Roest-Crollius H."/>
            <person name="Braasch I."/>
            <person name="Postlethwait J."/>
            <person name="Bobe J."/>
            <person name="Montfort J."/>
            <person name="Bouchez O."/>
            <person name="Begum T."/>
            <person name="Mejri S."/>
            <person name="Adams A."/>
            <person name="Chen W.-J."/>
            <person name="Guiguen Y."/>
        </authorList>
    </citation>
    <scope>NUCLEOTIDE SEQUENCE</scope>
    <source>
        <tissue evidence="5">Blood</tissue>
    </source>
</reference>
<dbReference type="GO" id="GO:1903979">
    <property type="term" value="P:negative regulation of microglial cell activation"/>
    <property type="evidence" value="ECO:0007669"/>
    <property type="project" value="TreeGrafter"/>
</dbReference>
<dbReference type="GO" id="GO:0005770">
    <property type="term" value="C:late endosome"/>
    <property type="evidence" value="ECO:0007669"/>
    <property type="project" value="TreeGrafter"/>
</dbReference>
<feature type="signal peptide" evidence="3">
    <location>
        <begin position="1"/>
        <end position="17"/>
    </location>
</feature>
<dbReference type="SUPFAM" id="SSF54403">
    <property type="entry name" value="Cystatin/monellin"/>
    <property type="match status" value="1"/>
</dbReference>
<accession>A0A8T3DE66</accession>
<sequence length="142" mass="16443">MRVDAWLLLLIVAVTWSFQENSTDCSNVDKPGSICNISKTDPGVQKAVLSGIYSFNNQSNDIFLFKPLEIDDAKKQIVKGVRYILEVQILRTVCRKNTENPDLNNCHFQPKGKLHEIFHCHFEVWAIPWLKWMNTTFFLCQP</sequence>
<proteinExistence type="inferred from homology"/>
<comment type="similarity">
    <text evidence="1">Belongs to the cystatin family.</text>
</comment>
<organism evidence="5 6">
    <name type="scientific">Albula goreensis</name>
    <dbReference type="NCBI Taxonomy" id="1534307"/>
    <lineage>
        <taxon>Eukaryota</taxon>
        <taxon>Metazoa</taxon>
        <taxon>Chordata</taxon>
        <taxon>Craniata</taxon>
        <taxon>Vertebrata</taxon>
        <taxon>Euteleostomi</taxon>
        <taxon>Actinopterygii</taxon>
        <taxon>Neopterygii</taxon>
        <taxon>Teleostei</taxon>
        <taxon>Albuliformes</taxon>
        <taxon>Albulidae</taxon>
        <taxon>Albula</taxon>
    </lineage>
</organism>
<dbReference type="Proteomes" id="UP000829720">
    <property type="component" value="Unassembled WGS sequence"/>
</dbReference>
<evidence type="ECO:0000256" key="3">
    <source>
        <dbReference type="SAM" id="SignalP"/>
    </source>
</evidence>
<evidence type="ECO:0000313" key="6">
    <source>
        <dbReference type="Proteomes" id="UP000829720"/>
    </source>
</evidence>
<comment type="caution">
    <text evidence="5">The sequence shown here is derived from an EMBL/GenBank/DDBJ whole genome shotgun (WGS) entry which is preliminary data.</text>
</comment>
<keyword evidence="2" id="KW-1015">Disulfide bond</keyword>
<dbReference type="InterPro" id="IPR046350">
    <property type="entry name" value="Cystatin_sf"/>
</dbReference>
<dbReference type="GO" id="GO:0006955">
    <property type="term" value="P:immune response"/>
    <property type="evidence" value="ECO:0007669"/>
    <property type="project" value="InterPro"/>
</dbReference>
<dbReference type="GO" id="GO:0031643">
    <property type="term" value="P:positive regulation of myelination"/>
    <property type="evidence" value="ECO:0007669"/>
    <property type="project" value="TreeGrafter"/>
</dbReference>
<dbReference type="InterPro" id="IPR000010">
    <property type="entry name" value="Cystatin_dom"/>
</dbReference>
<evidence type="ECO:0000259" key="4">
    <source>
        <dbReference type="SMART" id="SM00043"/>
    </source>
</evidence>
<dbReference type="GO" id="GO:0004869">
    <property type="term" value="F:cysteine-type endopeptidase inhibitor activity"/>
    <property type="evidence" value="ECO:0007669"/>
    <property type="project" value="InterPro"/>
</dbReference>
<dbReference type="CDD" id="cd00042">
    <property type="entry name" value="CY"/>
    <property type="match status" value="1"/>
</dbReference>
<evidence type="ECO:0000256" key="2">
    <source>
        <dbReference type="ARBA" id="ARBA00023157"/>
    </source>
</evidence>
<gene>
    <name evidence="5" type="ORF">AGOR_G00116340</name>
</gene>
<dbReference type="OrthoDB" id="9929365at2759"/>
<feature type="chain" id="PRO_5035944587" description="Cystatin domain-containing protein" evidence="3">
    <location>
        <begin position="18"/>
        <end position="142"/>
    </location>
</feature>
<keyword evidence="3" id="KW-0732">Signal</keyword>
<dbReference type="GO" id="GO:0005794">
    <property type="term" value="C:Golgi apparatus"/>
    <property type="evidence" value="ECO:0007669"/>
    <property type="project" value="TreeGrafter"/>
</dbReference>
<dbReference type="Gene3D" id="3.10.450.10">
    <property type="match status" value="1"/>
</dbReference>
<dbReference type="PANTHER" id="PTHR47141">
    <property type="entry name" value="CYSTATIN-F"/>
    <property type="match status" value="1"/>
</dbReference>
<dbReference type="InterPro" id="IPR042886">
    <property type="entry name" value="Cystatin-F"/>
</dbReference>
<dbReference type="GO" id="GO:0005764">
    <property type="term" value="C:lysosome"/>
    <property type="evidence" value="ECO:0007669"/>
    <property type="project" value="TreeGrafter"/>
</dbReference>
<dbReference type="EMBL" id="JAERUA010000010">
    <property type="protein sequence ID" value="KAI1894490.1"/>
    <property type="molecule type" value="Genomic_DNA"/>
</dbReference>
<dbReference type="SMART" id="SM00043">
    <property type="entry name" value="CY"/>
    <property type="match status" value="1"/>
</dbReference>
<protein>
    <recommendedName>
        <fullName evidence="4">Cystatin domain-containing protein</fullName>
    </recommendedName>
</protein>
<dbReference type="Pfam" id="PF00031">
    <property type="entry name" value="Cystatin"/>
    <property type="match status" value="1"/>
</dbReference>
<feature type="domain" description="Cystatin" evidence="4">
    <location>
        <begin position="29"/>
        <end position="141"/>
    </location>
</feature>
<name>A0A8T3DE66_9TELE</name>
<evidence type="ECO:0000256" key="1">
    <source>
        <dbReference type="ARBA" id="ARBA00009403"/>
    </source>
</evidence>
<dbReference type="FunFam" id="3.10.450.10:FF:000004">
    <property type="entry name" value="Cystatin C"/>
    <property type="match status" value="1"/>
</dbReference>
<dbReference type="PANTHER" id="PTHR47141:SF1">
    <property type="entry name" value="CYSTATIN-F"/>
    <property type="match status" value="1"/>
</dbReference>
<keyword evidence="6" id="KW-1185">Reference proteome</keyword>
<dbReference type="GO" id="GO:0005615">
    <property type="term" value="C:extracellular space"/>
    <property type="evidence" value="ECO:0007669"/>
    <property type="project" value="TreeGrafter"/>
</dbReference>
<evidence type="ECO:0000313" key="5">
    <source>
        <dbReference type="EMBL" id="KAI1894490.1"/>
    </source>
</evidence>
<dbReference type="GO" id="GO:0005783">
    <property type="term" value="C:endoplasmic reticulum"/>
    <property type="evidence" value="ECO:0007669"/>
    <property type="project" value="TreeGrafter"/>
</dbReference>